<evidence type="ECO:0000313" key="2">
    <source>
        <dbReference type="Proteomes" id="UP000194546"/>
    </source>
</evidence>
<comment type="caution">
    <text evidence="1">The sequence shown here is derived from an EMBL/GenBank/DDBJ whole genome shotgun (WGS) entry which is preliminary data.</text>
</comment>
<name>A0A242N0X5_CABSO</name>
<evidence type="ECO:0000313" key="1">
    <source>
        <dbReference type="EMBL" id="OTP77328.1"/>
    </source>
</evidence>
<sequence>MIWHVGGVLALLGIAGIRTQSCTMTIIRPLDFRNVTAANAIPGG</sequence>
<dbReference type="Proteomes" id="UP000194546">
    <property type="component" value="Unassembled WGS sequence"/>
</dbReference>
<protein>
    <submittedName>
        <fullName evidence="1">Uncharacterized protein</fullName>
    </submittedName>
</protein>
<reference evidence="1 2" key="1">
    <citation type="submission" date="2017-03" db="EMBL/GenBank/DDBJ databases">
        <title>Genome analysis of strain PAMC 26510.</title>
        <authorList>
            <person name="Oh H.-M."/>
            <person name="Yang J.-A."/>
        </authorList>
    </citation>
    <scope>NUCLEOTIDE SEQUENCE [LARGE SCALE GENOMIC DNA]</scope>
    <source>
        <strain evidence="1 2">PAMC 26510</strain>
    </source>
</reference>
<accession>A0A242N0X5</accession>
<dbReference type="AlphaFoldDB" id="A0A242N0X5"/>
<proteinExistence type="predicted"/>
<organism evidence="1 2">
    <name type="scientific">Caballeronia sordidicola</name>
    <name type="common">Burkholderia sordidicola</name>
    <dbReference type="NCBI Taxonomy" id="196367"/>
    <lineage>
        <taxon>Bacteria</taxon>
        <taxon>Pseudomonadati</taxon>
        <taxon>Pseudomonadota</taxon>
        <taxon>Betaproteobacteria</taxon>
        <taxon>Burkholderiales</taxon>
        <taxon>Burkholderiaceae</taxon>
        <taxon>Caballeronia</taxon>
    </lineage>
</organism>
<dbReference type="EMBL" id="NBTY01000053">
    <property type="protein sequence ID" value="OTP77328.1"/>
    <property type="molecule type" value="Genomic_DNA"/>
</dbReference>
<gene>
    <name evidence="1" type="ORF">PAMC26510_09045</name>
</gene>